<feature type="coiled-coil region" evidence="3">
    <location>
        <begin position="141"/>
        <end position="192"/>
    </location>
</feature>
<dbReference type="InterPro" id="IPR029688">
    <property type="entry name" value="ICR"/>
</dbReference>
<evidence type="ECO:0000256" key="3">
    <source>
        <dbReference type="SAM" id="Coils"/>
    </source>
</evidence>
<protein>
    <submittedName>
        <fullName evidence="5">Coiled-coil domain-containing protein 94-like protein</fullName>
    </submittedName>
</protein>
<keyword evidence="6" id="KW-1185">Reference proteome</keyword>
<feature type="compositionally biased region" description="Basic and acidic residues" evidence="4">
    <location>
        <begin position="75"/>
        <end position="98"/>
    </location>
</feature>
<comment type="caution">
    <text evidence="5">The sequence shown here is derived from an EMBL/GenBank/DDBJ whole genome shotgun (WGS) entry which is preliminary data.</text>
</comment>
<keyword evidence="2 3" id="KW-0175">Coiled coil</keyword>
<proteinExistence type="inferred from homology"/>
<comment type="similarity">
    <text evidence="1">Belongs to the ICR family.</text>
</comment>
<dbReference type="AlphaFoldDB" id="A0A6A2WXX6"/>
<gene>
    <name evidence="5" type="ORF">F3Y22_tig00112490pilonHSYRG00047</name>
</gene>
<reference evidence="5" key="1">
    <citation type="submission" date="2019-09" db="EMBL/GenBank/DDBJ databases">
        <title>Draft genome information of white flower Hibiscus syriacus.</title>
        <authorList>
            <person name="Kim Y.-M."/>
        </authorList>
    </citation>
    <scope>NUCLEOTIDE SEQUENCE [LARGE SCALE GENOMIC DNA]</scope>
    <source>
        <strain evidence="5">YM2019G1</strain>
    </source>
</reference>
<evidence type="ECO:0000313" key="6">
    <source>
        <dbReference type="Proteomes" id="UP000436088"/>
    </source>
</evidence>
<dbReference type="PANTHER" id="PTHR34224">
    <property type="entry name" value="INTERACTOR OF CONSTITUTIVE ACTIVE ROPS 2, CHLOROPLASTIC-RELATED"/>
    <property type="match status" value="1"/>
</dbReference>
<feature type="region of interest" description="Disordered" evidence="4">
    <location>
        <begin position="111"/>
        <end position="137"/>
    </location>
</feature>
<sequence>MLKGGSCLLFIISNKWSTHVLPQCGILLQHTILPSTQFRNSNSQQELENKTKKPKAPEPVEPNEKISLKKSQNSKKSDYSVRDEVSEDNQRETDVFEVPVEKAAIKPKVEVEEVDQGEEETKAIEISTAPPATFEPKKPSLHKLALKNDEINKLKSKLEEKEKELSVFTQGNKDLKKQLNEATLNISSAKAKEEEMTLKLSQVGEELGASKTDAAQLNEKLQ</sequence>
<evidence type="ECO:0000256" key="4">
    <source>
        <dbReference type="SAM" id="MobiDB-lite"/>
    </source>
</evidence>
<evidence type="ECO:0000313" key="5">
    <source>
        <dbReference type="EMBL" id="KAE8666842.1"/>
    </source>
</evidence>
<evidence type="ECO:0000256" key="2">
    <source>
        <dbReference type="ARBA" id="ARBA00023054"/>
    </source>
</evidence>
<dbReference type="Proteomes" id="UP000436088">
    <property type="component" value="Unassembled WGS sequence"/>
</dbReference>
<feature type="region of interest" description="Disordered" evidence="4">
    <location>
        <begin position="39"/>
        <end position="98"/>
    </location>
</feature>
<feature type="compositionally biased region" description="Basic and acidic residues" evidence="4">
    <location>
        <begin position="47"/>
        <end position="67"/>
    </location>
</feature>
<dbReference type="PANTHER" id="PTHR34224:SF2">
    <property type="entry name" value="INTERACTOR OF CONSTITUTIVE ACTIVE ROPS 4"/>
    <property type="match status" value="1"/>
</dbReference>
<dbReference type="EMBL" id="VEPZ02001592">
    <property type="protein sequence ID" value="KAE8666842.1"/>
    <property type="molecule type" value="Genomic_DNA"/>
</dbReference>
<accession>A0A6A2WXX6</accession>
<name>A0A6A2WXX6_HIBSY</name>
<organism evidence="5 6">
    <name type="scientific">Hibiscus syriacus</name>
    <name type="common">Rose of Sharon</name>
    <dbReference type="NCBI Taxonomy" id="106335"/>
    <lineage>
        <taxon>Eukaryota</taxon>
        <taxon>Viridiplantae</taxon>
        <taxon>Streptophyta</taxon>
        <taxon>Embryophyta</taxon>
        <taxon>Tracheophyta</taxon>
        <taxon>Spermatophyta</taxon>
        <taxon>Magnoliopsida</taxon>
        <taxon>eudicotyledons</taxon>
        <taxon>Gunneridae</taxon>
        <taxon>Pentapetalae</taxon>
        <taxon>rosids</taxon>
        <taxon>malvids</taxon>
        <taxon>Malvales</taxon>
        <taxon>Malvaceae</taxon>
        <taxon>Malvoideae</taxon>
        <taxon>Hibiscus</taxon>
    </lineage>
</organism>
<evidence type="ECO:0000256" key="1">
    <source>
        <dbReference type="ARBA" id="ARBA00009778"/>
    </source>
</evidence>